<proteinExistence type="predicted"/>
<organism evidence="2 3">
    <name type="scientific">Nostoc parmelioides FACHB-3921</name>
    <dbReference type="NCBI Taxonomy" id="2692909"/>
    <lineage>
        <taxon>Bacteria</taxon>
        <taxon>Bacillati</taxon>
        <taxon>Cyanobacteriota</taxon>
        <taxon>Cyanophyceae</taxon>
        <taxon>Nostocales</taxon>
        <taxon>Nostocaceae</taxon>
        <taxon>Nostoc</taxon>
    </lineage>
</organism>
<keyword evidence="3" id="KW-1185">Reference proteome</keyword>
<dbReference type="InterPro" id="IPR002716">
    <property type="entry name" value="PIN_dom"/>
</dbReference>
<dbReference type="SUPFAM" id="SSF88723">
    <property type="entry name" value="PIN domain-like"/>
    <property type="match status" value="1"/>
</dbReference>
<evidence type="ECO:0000259" key="1">
    <source>
        <dbReference type="Pfam" id="PF01850"/>
    </source>
</evidence>
<feature type="domain" description="PIN" evidence="1">
    <location>
        <begin position="4"/>
        <end position="123"/>
    </location>
</feature>
<evidence type="ECO:0000313" key="3">
    <source>
        <dbReference type="Proteomes" id="UP000621307"/>
    </source>
</evidence>
<dbReference type="EMBL" id="JACJQL010000054">
    <property type="protein sequence ID" value="MBD2254476.1"/>
    <property type="molecule type" value="Genomic_DNA"/>
</dbReference>
<dbReference type="CDD" id="cd09872">
    <property type="entry name" value="PIN_Sll0205-like"/>
    <property type="match status" value="1"/>
</dbReference>
<evidence type="ECO:0000313" key="2">
    <source>
        <dbReference type="EMBL" id="MBD2254476.1"/>
    </source>
</evidence>
<accession>A0ABR8BKT1</accession>
<gene>
    <name evidence="2" type="ORF">H6G14_24845</name>
</gene>
<comment type="caution">
    <text evidence="2">The sequence shown here is derived from an EMBL/GenBank/DDBJ whole genome shotgun (WGS) entry which is preliminary data.</text>
</comment>
<dbReference type="RefSeq" id="WP_190570646.1">
    <property type="nucleotide sequence ID" value="NZ_JACJQL010000054.1"/>
</dbReference>
<dbReference type="InterPro" id="IPR029060">
    <property type="entry name" value="PIN-like_dom_sf"/>
</dbReference>
<dbReference type="PANTHER" id="PTHR36173">
    <property type="entry name" value="RIBONUCLEASE VAPC16-RELATED"/>
    <property type="match status" value="1"/>
</dbReference>
<sequence>MRLLLDTHVLIWSTGNPEKLSERVKNLLLDNNNSWIVSVASVWELQIKYQIGKLNLSSSLPNLIETQQRVNNLQILPIELSHIYALDSLPNHHRDPFDRIVIAQAISEKIPLLSTDTVFDAYPVEKIW</sequence>
<dbReference type="InterPro" id="IPR052919">
    <property type="entry name" value="TA_system_RNase"/>
</dbReference>
<dbReference type="InterPro" id="IPR041705">
    <property type="entry name" value="PIN_Sll0205"/>
</dbReference>
<dbReference type="Gene3D" id="3.40.50.1010">
    <property type="entry name" value="5'-nuclease"/>
    <property type="match status" value="1"/>
</dbReference>
<dbReference type="Proteomes" id="UP000621307">
    <property type="component" value="Unassembled WGS sequence"/>
</dbReference>
<dbReference type="Pfam" id="PF01850">
    <property type="entry name" value="PIN"/>
    <property type="match status" value="1"/>
</dbReference>
<protein>
    <submittedName>
        <fullName evidence="2">Type II toxin-antitoxin system VapC family toxin</fullName>
    </submittedName>
</protein>
<name>A0ABR8BKT1_9NOSO</name>
<dbReference type="PANTHER" id="PTHR36173:SF2">
    <property type="entry name" value="RIBONUCLEASE VAPC16"/>
    <property type="match status" value="1"/>
</dbReference>
<reference evidence="2 3" key="1">
    <citation type="journal article" date="2020" name="ISME J.">
        <title>Comparative genomics reveals insights into cyanobacterial evolution and habitat adaptation.</title>
        <authorList>
            <person name="Chen M.Y."/>
            <person name="Teng W.K."/>
            <person name="Zhao L."/>
            <person name="Hu C.X."/>
            <person name="Zhou Y.K."/>
            <person name="Han B.P."/>
            <person name="Song L.R."/>
            <person name="Shu W.S."/>
        </authorList>
    </citation>
    <scope>NUCLEOTIDE SEQUENCE [LARGE SCALE GENOMIC DNA]</scope>
    <source>
        <strain evidence="2 3">FACHB-3921</strain>
    </source>
</reference>